<evidence type="ECO:0000256" key="10">
    <source>
        <dbReference type="ARBA" id="ARBA00029986"/>
    </source>
</evidence>
<dbReference type="Pfam" id="PF00254">
    <property type="entry name" value="FKBP_C"/>
    <property type="match status" value="1"/>
</dbReference>
<feature type="region of interest" description="Disordered" evidence="12">
    <location>
        <begin position="423"/>
        <end position="502"/>
    </location>
</feature>
<evidence type="ECO:0000256" key="11">
    <source>
        <dbReference type="HAMAP-Rule" id="MF_00303"/>
    </source>
</evidence>
<dbReference type="EC" id="5.2.1.8" evidence="3 11"/>
<dbReference type="Gene3D" id="3.10.50.40">
    <property type="match status" value="1"/>
</dbReference>
<dbReference type="SUPFAM" id="SSF54534">
    <property type="entry name" value="FKBP-like"/>
    <property type="match status" value="1"/>
</dbReference>
<evidence type="ECO:0000256" key="1">
    <source>
        <dbReference type="ARBA" id="ARBA00000971"/>
    </source>
</evidence>
<keyword evidence="5 11" id="KW-0132">Cell division</keyword>
<dbReference type="InterPro" id="IPR001179">
    <property type="entry name" value="PPIase_FKBP_dom"/>
</dbReference>
<evidence type="ECO:0000256" key="2">
    <source>
        <dbReference type="ARBA" id="ARBA00005464"/>
    </source>
</evidence>
<evidence type="ECO:0000256" key="4">
    <source>
        <dbReference type="ARBA" id="ARBA00016902"/>
    </source>
</evidence>
<comment type="caution">
    <text evidence="16">The sequence shown here is derived from an EMBL/GenBank/DDBJ whole genome shotgun (WGS) entry which is preliminary data.</text>
</comment>
<dbReference type="InterPro" id="IPR037041">
    <property type="entry name" value="Trigger_fac_C_sf"/>
</dbReference>
<dbReference type="Gene3D" id="3.30.70.1050">
    <property type="entry name" value="Trigger factor ribosome-binding domain"/>
    <property type="match status" value="1"/>
</dbReference>
<dbReference type="InterPro" id="IPR046357">
    <property type="entry name" value="PPIase_dom_sf"/>
</dbReference>
<dbReference type="NCBIfam" id="TIGR00115">
    <property type="entry name" value="tig"/>
    <property type="match status" value="1"/>
</dbReference>
<evidence type="ECO:0000259" key="15">
    <source>
        <dbReference type="Pfam" id="PF05698"/>
    </source>
</evidence>
<feature type="domain" description="PPIase FKBP-type" evidence="13">
    <location>
        <begin position="162"/>
        <end position="218"/>
    </location>
</feature>
<name>A0ABS1SFL0_9MICO</name>
<feature type="compositionally biased region" description="Acidic residues" evidence="12">
    <location>
        <begin position="426"/>
        <end position="438"/>
    </location>
</feature>
<evidence type="ECO:0000256" key="6">
    <source>
        <dbReference type="ARBA" id="ARBA00023110"/>
    </source>
</evidence>
<evidence type="ECO:0000256" key="5">
    <source>
        <dbReference type="ARBA" id="ARBA00022618"/>
    </source>
</evidence>
<dbReference type="InterPro" id="IPR036611">
    <property type="entry name" value="Trigger_fac_ribosome-bd_sf"/>
</dbReference>
<evidence type="ECO:0000256" key="12">
    <source>
        <dbReference type="SAM" id="MobiDB-lite"/>
    </source>
</evidence>
<keyword evidence="9 11" id="KW-0131">Cell cycle</keyword>
<comment type="domain">
    <text evidence="11">Consists of 3 domains; the N-terminus binds the ribosome, the middle domain has PPIase activity, while the C-terminus has intrinsic chaperone activity on its own.</text>
</comment>
<dbReference type="PANTHER" id="PTHR30560">
    <property type="entry name" value="TRIGGER FACTOR CHAPERONE AND PEPTIDYL-PROLYL CIS/TRANS ISOMERASE"/>
    <property type="match status" value="1"/>
</dbReference>
<keyword evidence="8 11" id="KW-0413">Isomerase</keyword>
<comment type="catalytic activity">
    <reaction evidence="1 11">
        <text>[protein]-peptidylproline (omega=180) = [protein]-peptidylproline (omega=0)</text>
        <dbReference type="Rhea" id="RHEA:16237"/>
        <dbReference type="Rhea" id="RHEA-COMP:10747"/>
        <dbReference type="Rhea" id="RHEA-COMP:10748"/>
        <dbReference type="ChEBI" id="CHEBI:83833"/>
        <dbReference type="ChEBI" id="CHEBI:83834"/>
        <dbReference type="EC" id="5.2.1.8"/>
    </reaction>
</comment>
<comment type="function">
    <text evidence="11">Involved in protein export. Acts as a chaperone by maintaining the newly synthesized protein in an open conformation. Functions as a peptidyl-prolyl cis-trans isomerase.</text>
</comment>
<dbReference type="Gene3D" id="1.10.3120.10">
    <property type="entry name" value="Trigger factor, C-terminal domain"/>
    <property type="match status" value="1"/>
</dbReference>
<sequence>MPKTTAEKLTPTRAKFSVEVTLDELEPYLKQAYKTISEQVSVPGFRKGKVPAPIIDQRVGREAVIQEAVNASLDDFYQTALAESNERPMGRPTADVANWPDAADPSSTLGLVFEVEVRPEFTLPNYDGITITVDNAEVDEAAVELELTKLRERFGTLVTVDRPAAKGDFVELDLVATVDGAEVDQASGVSYEVGAGNLLEGTDEAVETLTAGESTTFTSQLLGGEHEGREAEVSLTLTAVKERELPEADDEFAQLASEFDTIAELRESLQEQVGRASVFAQGQQARDIFTETLIEQAGIPVSEELVEEEVHRHLEGEGRLEDDEHRAEVRISSEKQIQLQLLLDAIVEAEEVTPTQNELSQYIFQSAQQYGMEPTQFLQAISQGNQMNIVLGEVTRNKALAIALAKATVVDQDGKAVDLSEFTAVDTDDETETEDAPAEDAPAKKAPAKKAAAKKADKPAESADAAEDDEAAKKAARSAAAKKAAATRAAKKAAAEAEQAAE</sequence>
<dbReference type="PANTHER" id="PTHR30560:SF3">
    <property type="entry name" value="TRIGGER FACTOR-LIKE PROTEIN TIG, CHLOROPLASTIC"/>
    <property type="match status" value="1"/>
</dbReference>
<reference evidence="16 17" key="1">
    <citation type="submission" date="2018-09" db="EMBL/GenBank/DDBJ databases">
        <title>Comparative genomics of Leucobacter spp.</title>
        <authorList>
            <person name="Reis A.C."/>
            <person name="Kolvenbach B.A."/>
            <person name="Corvini P.F.X."/>
            <person name="Nunes O.C."/>
        </authorList>
    </citation>
    <scope>NUCLEOTIDE SEQUENCE [LARGE SCALE GENOMIC DNA]</scope>
    <source>
        <strain evidence="16 17">TAN 31504</strain>
    </source>
</reference>
<comment type="subcellular location">
    <subcellularLocation>
        <location evidence="11">Cytoplasm</location>
    </subcellularLocation>
    <text evidence="11">About half TF is bound to the ribosome near the polypeptide exit tunnel while the other half is free in the cytoplasm.</text>
</comment>
<dbReference type="InterPro" id="IPR027304">
    <property type="entry name" value="Trigger_fact/SurA_dom_sf"/>
</dbReference>
<proteinExistence type="inferred from homology"/>
<dbReference type="EMBL" id="QYAC01000004">
    <property type="protein sequence ID" value="MBL3679348.1"/>
    <property type="molecule type" value="Genomic_DNA"/>
</dbReference>
<keyword evidence="17" id="KW-1185">Reference proteome</keyword>
<comment type="similarity">
    <text evidence="2 11">Belongs to the FKBP-type PPIase family. Tig subfamily.</text>
</comment>
<dbReference type="InterPro" id="IPR005215">
    <property type="entry name" value="Trig_fac"/>
</dbReference>
<accession>A0ABS1SFL0</accession>
<feature type="domain" description="Trigger factor C-terminal" evidence="15">
    <location>
        <begin position="261"/>
        <end position="402"/>
    </location>
</feature>
<dbReference type="SUPFAM" id="SSF109998">
    <property type="entry name" value="Triger factor/SurA peptide-binding domain-like"/>
    <property type="match status" value="1"/>
</dbReference>
<dbReference type="Pfam" id="PF05698">
    <property type="entry name" value="Trigger_C"/>
    <property type="match status" value="1"/>
</dbReference>
<feature type="compositionally biased region" description="Low complexity" evidence="12">
    <location>
        <begin position="477"/>
        <end position="488"/>
    </location>
</feature>
<dbReference type="Proteomes" id="UP001645859">
    <property type="component" value="Unassembled WGS sequence"/>
</dbReference>
<evidence type="ECO:0000256" key="8">
    <source>
        <dbReference type="ARBA" id="ARBA00023235"/>
    </source>
</evidence>
<dbReference type="HAMAP" id="MF_00303">
    <property type="entry name" value="Trigger_factor_Tig"/>
    <property type="match status" value="1"/>
</dbReference>
<dbReference type="InterPro" id="IPR008880">
    <property type="entry name" value="Trigger_fac_C"/>
</dbReference>
<feature type="domain" description="Trigger factor ribosome-binding bacterial" evidence="14">
    <location>
        <begin position="3"/>
        <end position="150"/>
    </location>
</feature>
<protein>
    <recommendedName>
        <fullName evidence="4 11">Trigger factor</fullName>
        <shortName evidence="11">TF</shortName>
        <ecNumber evidence="3 11">5.2.1.8</ecNumber>
    </recommendedName>
    <alternativeName>
        <fullName evidence="10 11">PPIase</fullName>
    </alternativeName>
</protein>
<dbReference type="RefSeq" id="WP_202344624.1">
    <property type="nucleotide sequence ID" value="NZ_BAAAPI010000015.1"/>
</dbReference>
<evidence type="ECO:0000313" key="17">
    <source>
        <dbReference type="Proteomes" id="UP001645859"/>
    </source>
</evidence>
<dbReference type="GO" id="GO:0003755">
    <property type="term" value="F:peptidyl-prolyl cis-trans isomerase activity"/>
    <property type="evidence" value="ECO:0007669"/>
    <property type="project" value="UniProtKB-EC"/>
</dbReference>
<keyword evidence="11" id="KW-0963">Cytoplasm</keyword>
<keyword evidence="6 11" id="KW-0697">Rotamase</keyword>
<dbReference type="InterPro" id="IPR008881">
    <property type="entry name" value="Trigger_fac_ribosome-bd_bac"/>
</dbReference>
<evidence type="ECO:0000256" key="3">
    <source>
        <dbReference type="ARBA" id="ARBA00013194"/>
    </source>
</evidence>
<gene>
    <name evidence="11" type="primary">tig</name>
    <name evidence="16" type="ORF">D3230_08560</name>
</gene>
<organism evidence="16 17">
    <name type="scientific">Leucobacter chromiireducens subsp. solipictus</name>
    <dbReference type="NCBI Taxonomy" id="398235"/>
    <lineage>
        <taxon>Bacteria</taxon>
        <taxon>Bacillati</taxon>
        <taxon>Actinomycetota</taxon>
        <taxon>Actinomycetes</taxon>
        <taxon>Micrococcales</taxon>
        <taxon>Microbacteriaceae</taxon>
        <taxon>Leucobacter</taxon>
    </lineage>
</organism>
<evidence type="ECO:0000256" key="9">
    <source>
        <dbReference type="ARBA" id="ARBA00023306"/>
    </source>
</evidence>
<evidence type="ECO:0000256" key="7">
    <source>
        <dbReference type="ARBA" id="ARBA00023186"/>
    </source>
</evidence>
<evidence type="ECO:0000259" key="13">
    <source>
        <dbReference type="Pfam" id="PF00254"/>
    </source>
</evidence>
<evidence type="ECO:0000259" key="14">
    <source>
        <dbReference type="Pfam" id="PF05697"/>
    </source>
</evidence>
<dbReference type="SUPFAM" id="SSF102735">
    <property type="entry name" value="Trigger factor ribosome-binding domain"/>
    <property type="match status" value="1"/>
</dbReference>
<dbReference type="Pfam" id="PF05697">
    <property type="entry name" value="Trigger_N"/>
    <property type="match status" value="1"/>
</dbReference>
<evidence type="ECO:0000313" key="16">
    <source>
        <dbReference type="EMBL" id="MBL3679348.1"/>
    </source>
</evidence>
<keyword evidence="7 11" id="KW-0143">Chaperone</keyword>